<keyword evidence="4 12" id="KW-0812">Transmembrane</keyword>
<dbReference type="PANTHER" id="PTHR10110">
    <property type="entry name" value="SODIUM/HYDROGEN EXCHANGER"/>
    <property type="match status" value="1"/>
</dbReference>
<evidence type="ECO:0000256" key="6">
    <source>
        <dbReference type="ARBA" id="ARBA00023053"/>
    </source>
</evidence>
<keyword evidence="7" id="KW-0406">Ion transport</keyword>
<dbReference type="AlphaFoldDB" id="A0AA38FSN5"/>
<evidence type="ECO:0000256" key="10">
    <source>
        <dbReference type="ARBA" id="ARBA00047524"/>
    </source>
</evidence>
<evidence type="ECO:0000256" key="9">
    <source>
        <dbReference type="ARBA" id="ARBA00023201"/>
    </source>
</evidence>
<evidence type="ECO:0000256" key="5">
    <source>
        <dbReference type="ARBA" id="ARBA00022989"/>
    </source>
</evidence>
<sequence length="584" mass="65561">YGTKLGLGKLGTSIRLWANINPDLILFIFLPPLLFESTFSMEAHQVKRCLGQMVLLAGPGVLISTFSIGTMIRLMFPFGWNWTTSFLLGGLLSATDPVAVVAFLKELGASKKLSTLIEGESMMNDGVSIVVFRLFFEMVLGKSLNVPKYIQLLSQVSFGAIALGLLFGLLPFAWLGFTRNDVVTELTLTFAVSYIAYFFAEDGVHVSGIITVTTLGILFSSLVKLSFKWERQQVMHNFWEAISYVANTLVFILSGTIIAESINQSLINIQGYTWGYVVLLYTILQVSRGLVVGVLYPGLQYFGYGLDWKEAIILVWSGLRGVVALSLSLSVHRTSEGVISEDLSKKDGALFVFFTGGVVFLTLIVNGMTTQLLLHLLGMQKSTIFKRKITDYTRFKMNNKVLETFQRLGEDEKLGQTNWPSILKYMTCLNSPHEQKRTHPRHLTANEKDLHLTTNEEDLLLAENGEDLHSLPVQDIRLQLLAGVRAAYSRMLDDERITQSAAILLMQSVDEALDLAISQETLLDWKGLCAYVIFPNYFKYLQFWFLPKTLVTFLTVKRLELGCYICAAFLQAHSIARRQVYDFN</sequence>
<dbReference type="Gene3D" id="6.10.140.1330">
    <property type="match status" value="1"/>
</dbReference>
<comment type="catalytic activity">
    <reaction evidence="11">
        <text>K(+)(in) + H(+)(out) = K(+)(out) + H(+)(in)</text>
        <dbReference type="Rhea" id="RHEA:29467"/>
        <dbReference type="ChEBI" id="CHEBI:15378"/>
        <dbReference type="ChEBI" id="CHEBI:29103"/>
    </reaction>
</comment>
<evidence type="ECO:0000256" key="12">
    <source>
        <dbReference type="SAM" id="Phobius"/>
    </source>
</evidence>
<evidence type="ECO:0000313" key="15">
    <source>
        <dbReference type="Proteomes" id="UP000824469"/>
    </source>
</evidence>
<keyword evidence="3" id="KW-1003">Cell membrane</keyword>
<keyword evidence="6" id="KW-0915">Sodium</keyword>
<proteinExistence type="predicted"/>
<dbReference type="InterPro" id="IPR018422">
    <property type="entry name" value="Cation/H_exchanger_CPA1"/>
</dbReference>
<reference evidence="14 15" key="1">
    <citation type="journal article" date="2021" name="Nat. Plants">
        <title>The Taxus genome provides insights into paclitaxel biosynthesis.</title>
        <authorList>
            <person name="Xiong X."/>
            <person name="Gou J."/>
            <person name="Liao Q."/>
            <person name="Li Y."/>
            <person name="Zhou Q."/>
            <person name="Bi G."/>
            <person name="Li C."/>
            <person name="Du R."/>
            <person name="Wang X."/>
            <person name="Sun T."/>
            <person name="Guo L."/>
            <person name="Liang H."/>
            <person name="Lu P."/>
            <person name="Wu Y."/>
            <person name="Zhang Z."/>
            <person name="Ro D.K."/>
            <person name="Shang Y."/>
            <person name="Huang S."/>
            <person name="Yan J."/>
        </authorList>
    </citation>
    <scope>NUCLEOTIDE SEQUENCE [LARGE SCALE GENOMIC DNA]</scope>
    <source>
        <strain evidence="14">Ta-2019</strain>
    </source>
</reference>
<keyword evidence="5 12" id="KW-1133">Transmembrane helix</keyword>
<feature type="transmembrane region" description="Helical" evidence="12">
    <location>
        <begin position="53"/>
        <end position="76"/>
    </location>
</feature>
<evidence type="ECO:0000256" key="4">
    <source>
        <dbReference type="ARBA" id="ARBA00022692"/>
    </source>
</evidence>
<dbReference type="OMA" id="CANEALH"/>
<feature type="transmembrane region" description="Helical" evidence="12">
    <location>
        <begin position="206"/>
        <end position="226"/>
    </location>
</feature>
<comment type="subcellular location">
    <subcellularLocation>
        <location evidence="1">Cell membrane</location>
        <topology evidence="1">Multi-pass membrane protein</topology>
    </subcellularLocation>
</comment>
<dbReference type="GO" id="GO:0051453">
    <property type="term" value="P:regulation of intracellular pH"/>
    <property type="evidence" value="ECO:0007669"/>
    <property type="project" value="TreeGrafter"/>
</dbReference>
<feature type="transmembrane region" description="Helical" evidence="12">
    <location>
        <begin position="156"/>
        <end position="175"/>
    </location>
</feature>
<evidence type="ECO:0000256" key="7">
    <source>
        <dbReference type="ARBA" id="ARBA00023065"/>
    </source>
</evidence>
<feature type="transmembrane region" description="Helical" evidence="12">
    <location>
        <begin position="82"/>
        <end position="104"/>
    </location>
</feature>
<dbReference type="PANTHER" id="PTHR10110:SF86">
    <property type="entry name" value="SODIUM_HYDROGEN EXCHANGER 7"/>
    <property type="match status" value="1"/>
</dbReference>
<keyword evidence="2" id="KW-0813">Transport</keyword>
<feature type="non-terminal residue" evidence="14">
    <location>
        <position position="584"/>
    </location>
</feature>
<evidence type="ECO:0000256" key="3">
    <source>
        <dbReference type="ARBA" id="ARBA00022475"/>
    </source>
</evidence>
<feature type="non-terminal residue" evidence="14">
    <location>
        <position position="1"/>
    </location>
</feature>
<dbReference type="GO" id="GO:0015385">
    <property type="term" value="F:sodium:proton antiporter activity"/>
    <property type="evidence" value="ECO:0007669"/>
    <property type="project" value="InterPro"/>
</dbReference>
<dbReference type="InterPro" id="IPR006153">
    <property type="entry name" value="Cation/H_exchanger_TM"/>
</dbReference>
<keyword evidence="8 12" id="KW-0472">Membrane</keyword>
<comment type="caution">
    <text evidence="14">The sequence shown here is derived from an EMBL/GenBank/DDBJ whole genome shotgun (WGS) entry which is preliminary data.</text>
</comment>
<dbReference type="GO" id="GO:0009941">
    <property type="term" value="C:chloroplast envelope"/>
    <property type="evidence" value="ECO:0007669"/>
    <property type="project" value="TreeGrafter"/>
</dbReference>
<protein>
    <recommendedName>
        <fullName evidence="13">Cation/H+ exchanger transmembrane domain-containing protein</fullName>
    </recommendedName>
</protein>
<feature type="transmembrane region" description="Helical" evidence="12">
    <location>
        <begin position="24"/>
        <end position="41"/>
    </location>
</feature>
<evidence type="ECO:0000259" key="13">
    <source>
        <dbReference type="Pfam" id="PF00999"/>
    </source>
</evidence>
<evidence type="ECO:0000313" key="14">
    <source>
        <dbReference type="EMBL" id="KAH9309627.1"/>
    </source>
</evidence>
<feature type="transmembrane region" description="Helical" evidence="12">
    <location>
        <begin position="238"/>
        <end position="258"/>
    </location>
</feature>
<evidence type="ECO:0000256" key="8">
    <source>
        <dbReference type="ARBA" id="ARBA00023136"/>
    </source>
</evidence>
<dbReference type="EMBL" id="JAHRHJ020000007">
    <property type="protein sequence ID" value="KAH9309627.1"/>
    <property type="molecule type" value="Genomic_DNA"/>
</dbReference>
<feature type="transmembrane region" description="Helical" evidence="12">
    <location>
        <begin position="278"/>
        <end position="299"/>
    </location>
</feature>
<dbReference type="Pfam" id="PF00999">
    <property type="entry name" value="Na_H_Exchanger"/>
    <property type="match status" value="1"/>
</dbReference>
<dbReference type="GO" id="GO:0098719">
    <property type="term" value="P:sodium ion import across plasma membrane"/>
    <property type="evidence" value="ECO:0007669"/>
    <property type="project" value="TreeGrafter"/>
</dbReference>
<organism evidence="14 15">
    <name type="scientific">Taxus chinensis</name>
    <name type="common">Chinese yew</name>
    <name type="synonym">Taxus wallichiana var. chinensis</name>
    <dbReference type="NCBI Taxonomy" id="29808"/>
    <lineage>
        <taxon>Eukaryota</taxon>
        <taxon>Viridiplantae</taxon>
        <taxon>Streptophyta</taxon>
        <taxon>Embryophyta</taxon>
        <taxon>Tracheophyta</taxon>
        <taxon>Spermatophyta</taxon>
        <taxon>Pinopsida</taxon>
        <taxon>Pinidae</taxon>
        <taxon>Conifers II</taxon>
        <taxon>Cupressales</taxon>
        <taxon>Taxaceae</taxon>
        <taxon>Taxus</taxon>
    </lineage>
</organism>
<evidence type="ECO:0000256" key="1">
    <source>
        <dbReference type="ARBA" id="ARBA00004651"/>
    </source>
</evidence>
<name>A0AA38FSN5_TAXCH</name>
<keyword evidence="15" id="KW-1185">Reference proteome</keyword>
<dbReference type="Proteomes" id="UP000824469">
    <property type="component" value="Unassembled WGS sequence"/>
</dbReference>
<keyword evidence="9" id="KW-0739">Sodium transport</keyword>
<gene>
    <name evidence="14" type="ORF">KI387_037538</name>
</gene>
<evidence type="ECO:0000256" key="2">
    <source>
        <dbReference type="ARBA" id="ARBA00022448"/>
    </source>
</evidence>
<evidence type="ECO:0000256" key="11">
    <source>
        <dbReference type="ARBA" id="ARBA00047912"/>
    </source>
</evidence>
<comment type="catalytic activity">
    <reaction evidence="10">
        <text>Na(+)(in) + H(+)(out) = Na(+)(out) + H(+)(in)</text>
        <dbReference type="Rhea" id="RHEA:29419"/>
        <dbReference type="ChEBI" id="CHEBI:15378"/>
        <dbReference type="ChEBI" id="CHEBI:29101"/>
    </reaction>
</comment>
<dbReference type="GO" id="GO:0005886">
    <property type="term" value="C:plasma membrane"/>
    <property type="evidence" value="ECO:0007669"/>
    <property type="project" value="UniProtKB-SubCell"/>
</dbReference>
<dbReference type="GO" id="GO:0015386">
    <property type="term" value="F:potassium:proton antiporter activity"/>
    <property type="evidence" value="ECO:0007669"/>
    <property type="project" value="TreeGrafter"/>
</dbReference>
<accession>A0AA38FSN5</accession>
<feature type="transmembrane region" description="Helical" evidence="12">
    <location>
        <begin position="351"/>
        <end position="378"/>
    </location>
</feature>
<feature type="domain" description="Cation/H+ exchanger transmembrane" evidence="13">
    <location>
        <begin position="17"/>
        <end position="374"/>
    </location>
</feature>